<dbReference type="EMBL" id="SDPB01000001">
    <property type="protein sequence ID" value="TPH25725.1"/>
    <property type="molecule type" value="Genomic_DNA"/>
</dbReference>
<evidence type="ECO:0000313" key="1">
    <source>
        <dbReference type="EMBL" id="TPH25725.1"/>
    </source>
</evidence>
<comment type="caution">
    <text evidence="1">The sequence shown here is derived from an EMBL/GenBank/DDBJ whole genome shotgun (WGS) entry which is preliminary data.</text>
</comment>
<dbReference type="AlphaFoldDB" id="A0A502LUD7"/>
<protein>
    <submittedName>
        <fullName evidence="1">Uncharacterized protein</fullName>
    </submittedName>
</protein>
<evidence type="ECO:0000313" key="2">
    <source>
        <dbReference type="Proteomes" id="UP000316888"/>
    </source>
</evidence>
<accession>A0A502LUD7</accession>
<dbReference type="Proteomes" id="UP000316888">
    <property type="component" value="Unassembled WGS sequence"/>
</dbReference>
<sequence length="62" mass="7069">MKLLMKIVKSSLNEIDVFGTRQETRAIVGVAADSFTGESLSKFLESNEQDIRNFSRERLYAK</sequence>
<reference evidence="1 2" key="1">
    <citation type="submission" date="2019-01" db="EMBL/GenBank/DDBJ databases">
        <title>Comparative genomic analysis identifies haemin-independent Haemophilus haemolyticus: a formal re-classification of Haemophilus intermedius.</title>
        <authorList>
            <person name="Harris T.M."/>
            <person name="Price E.P."/>
            <person name="Sarovich D.S."/>
            <person name="Norskov-Lauritsen N."/>
            <person name="Beissbarth J."/>
            <person name="Chang A.B."/>
            <person name="Smith-Vaughan H.C."/>
        </authorList>
    </citation>
    <scope>NUCLEOTIDE SEQUENCE [LARGE SCALE GENOMIC DNA]</scope>
    <source>
        <strain evidence="1 2">60824 B Hi-4</strain>
    </source>
</reference>
<proteinExistence type="predicted"/>
<organism evidence="1 2">
    <name type="scientific">Haemophilus haemolyticus</name>
    <dbReference type="NCBI Taxonomy" id="726"/>
    <lineage>
        <taxon>Bacteria</taxon>
        <taxon>Pseudomonadati</taxon>
        <taxon>Pseudomonadota</taxon>
        <taxon>Gammaproteobacteria</taxon>
        <taxon>Pasteurellales</taxon>
        <taxon>Pasteurellaceae</taxon>
        <taxon>Haemophilus</taxon>
    </lineage>
</organism>
<name>A0A502LUD7_HAEHA</name>
<gene>
    <name evidence="1" type="ORF">EUX48_01545</name>
</gene>